<dbReference type="Gene3D" id="2.30.39.10">
    <property type="entry name" value="Alpha-1-antitrypsin, domain 1"/>
    <property type="match status" value="2"/>
</dbReference>
<comment type="similarity">
    <text evidence="1 4">Belongs to the serpin family.</text>
</comment>
<dbReference type="AlphaFoldDB" id="A0A8K0GC39"/>
<evidence type="ECO:0000259" key="6">
    <source>
        <dbReference type="SMART" id="SM00093"/>
    </source>
</evidence>
<dbReference type="InterPro" id="IPR000215">
    <property type="entry name" value="Serpin_fam"/>
</dbReference>
<dbReference type="InterPro" id="IPR023796">
    <property type="entry name" value="Serpin_dom"/>
</dbReference>
<dbReference type="PANTHER" id="PTHR11461:SF211">
    <property type="entry name" value="GH10112P-RELATED"/>
    <property type="match status" value="1"/>
</dbReference>
<evidence type="ECO:0000256" key="3">
    <source>
        <dbReference type="ARBA" id="ARBA00022900"/>
    </source>
</evidence>
<feature type="chain" id="PRO_5035466991" description="Serpin domain-containing protein" evidence="5">
    <location>
        <begin position="19"/>
        <end position="397"/>
    </location>
</feature>
<dbReference type="InterPro" id="IPR036186">
    <property type="entry name" value="Serpin_sf"/>
</dbReference>
<sequence length="397" mass="44569">MKFFVALLTLGIFSLTQAEESQVLKEFSTGYNRFSAGVYRELLKTNSGNFLVCPLSVDIVLALVDSGAKGQTAKEISETLGLPDSFEKVNEIFTTLAPSLQSNDKYELSSANKVYVKEGFEISNNFKSTAVDVFKAAIQNIDFEESVEAANEINKWVEDKTHEKIKNLISPDYLNELTRCVLVNAIYFRGNWSLPFDEKFTQKRPFYLNANNNIDTDMMLSYGNYYNYYESSELDAKFLELPYEGEDLSLHIVLPNERDGLAALEGKIEDVLIPPKYKSEEVNVGLPRFKIESFIEFKPILKTLGIKLAFEDEADFSGIGANQENLTISNAIQKAFIEVEEKGTTAAAASAVIVAVSAQINPIVPKKFYAEHPFIFYLRLNKLGLNLFVGTYKSPQN</sequence>
<proteinExistence type="inferred from homology"/>
<dbReference type="SMART" id="SM00093">
    <property type="entry name" value="SERPIN"/>
    <property type="match status" value="1"/>
</dbReference>
<dbReference type="OrthoDB" id="9518664at2759"/>
<dbReference type="Pfam" id="PF00079">
    <property type="entry name" value="Serpin"/>
    <property type="match status" value="1"/>
</dbReference>
<feature type="domain" description="Serpin" evidence="6">
    <location>
        <begin position="36"/>
        <end position="395"/>
    </location>
</feature>
<dbReference type="InterPro" id="IPR042185">
    <property type="entry name" value="Serpin_sf_2"/>
</dbReference>
<keyword evidence="3" id="KW-0722">Serine protease inhibitor</keyword>
<feature type="signal peptide" evidence="5">
    <location>
        <begin position="1"/>
        <end position="18"/>
    </location>
</feature>
<keyword evidence="2" id="KW-0646">Protease inhibitor</keyword>
<organism evidence="7 8">
    <name type="scientific">Ignelater luminosus</name>
    <name type="common">Cucubano</name>
    <name type="synonym">Pyrophorus luminosus</name>
    <dbReference type="NCBI Taxonomy" id="2038154"/>
    <lineage>
        <taxon>Eukaryota</taxon>
        <taxon>Metazoa</taxon>
        <taxon>Ecdysozoa</taxon>
        <taxon>Arthropoda</taxon>
        <taxon>Hexapoda</taxon>
        <taxon>Insecta</taxon>
        <taxon>Pterygota</taxon>
        <taxon>Neoptera</taxon>
        <taxon>Endopterygota</taxon>
        <taxon>Coleoptera</taxon>
        <taxon>Polyphaga</taxon>
        <taxon>Elateriformia</taxon>
        <taxon>Elateroidea</taxon>
        <taxon>Elateridae</taxon>
        <taxon>Agrypninae</taxon>
        <taxon>Pyrophorini</taxon>
        <taxon>Ignelater</taxon>
    </lineage>
</organism>
<name>A0A8K0GC39_IGNLU</name>
<evidence type="ECO:0000256" key="5">
    <source>
        <dbReference type="SAM" id="SignalP"/>
    </source>
</evidence>
<accession>A0A8K0GC39</accession>
<dbReference type="Proteomes" id="UP000801492">
    <property type="component" value="Unassembled WGS sequence"/>
</dbReference>
<protein>
    <recommendedName>
        <fullName evidence="6">Serpin domain-containing protein</fullName>
    </recommendedName>
</protein>
<dbReference type="GO" id="GO:0005615">
    <property type="term" value="C:extracellular space"/>
    <property type="evidence" value="ECO:0007669"/>
    <property type="project" value="InterPro"/>
</dbReference>
<reference evidence="7" key="1">
    <citation type="submission" date="2019-08" db="EMBL/GenBank/DDBJ databases">
        <title>The genome of the North American firefly Photinus pyralis.</title>
        <authorList>
            <consortium name="Photinus pyralis genome working group"/>
            <person name="Fallon T.R."/>
            <person name="Sander Lower S.E."/>
            <person name="Weng J.-K."/>
        </authorList>
    </citation>
    <scope>NUCLEOTIDE SEQUENCE</scope>
    <source>
        <strain evidence="7">TRF0915ILg1</strain>
        <tissue evidence="7">Whole body</tissue>
    </source>
</reference>
<evidence type="ECO:0000313" key="7">
    <source>
        <dbReference type="EMBL" id="KAF2893506.1"/>
    </source>
</evidence>
<evidence type="ECO:0000313" key="8">
    <source>
        <dbReference type="Proteomes" id="UP000801492"/>
    </source>
</evidence>
<gene>
    <name evidence="7" type="ORF">ILUMI_12666</name>
</gene>
<evidence type="ECO:0000256" key="4">
    <source>
        <dbReference type="RuleBase" id="RU000411"/>
    </source>
</evidence>
<dbReference type="SUPFAM" id="SSF56574">
    <property type="entry name" value="Serpins"/>
    <property type="match status" value="1"/>
</dbReference>
<evidence type="ECO:0000256" key="1">
    <source>
        <dbReference type="ARBA" id="ARBA00009500"/>
    </source>
</evidence>
<evidence type="ECO:0000256" key="2">
    <source>
        <dbReference type="ARBA" id="ARBA00022690"/>
    </source>
</evidence>
<dbReference type="InterPro" id="IPR042178">
    <property type="entry name" value="Serpin_sf_1"/>
</dbReference>
<comment type="caution">
    <text evidence="7">The sequence shown here is derived from an EMBL/GenBank/DDBJ whole genome shotgun (WGS) entry which is preliminary data.</text>
</comment>
<keyword evidence="5" id="KW-0732">Signal</keyword>
<keyword evidence="8" id="KW-1185">Reference proteome</keyword>
<dbReference type="EMBL" id="VTPC01007929">
    <property type="protein sequence ID" value="KAF2893506.1"/>
    <property type="molecule type" value="Genomic_DNA"/>
</dbReference>
<dbReference type="PANTHER" id="PTHR11461">
    <property type="entry name" value="SERINE PROTEASE INHIBITOR, SERPIN"/>
    <property type="match status" value="1"/>
</dbReference>
<dbReference type="GO" id="GO:0004867">
    <property type="term" value="F:serine-type endopeptidase inhibitor activity"/>
    <property type="evidence" value="ECO:0007669"/>
    <property type="project" value="UniProtKB-KW"/>
</dbReference>
<dbReference type="Gene3D" id="3.30.497.10">
    <property type="entry name" value="Antithrombin, subunit I, domain 2"/>
    <property type="match status" value="1"/>
</dbReference>